<proteinExistence type="predicted"/>
<gene>
    <name evidence="2" type="ORF">M1B79_04665</name>
</gene>
<reference evidence="2" key="1">
    <citation type="journal article" date="2022" name="Arch. Microbiol.">
        <title>Bacteroides muris sp. nov. isolated from the cecum of wild-derived house mice.</title>
        <authorList>
            <person name="Fokt H."/>
            <person name="Unni R."/>
            <person name="Repnik U."/>
            <person name="Schmitz R.A."/>
            <person name="Bramkamp M."/>
            <person name="Baines J.F."/>
            <person name="Unterweger D."/>
        </authorList>
    </citation>
    <scope>NUCLEOTIDE SEQUENCE</scope>
    <source>
        <strain evidence="2">KH365_2</strain>
    </source>
</reference>
<feature type="chain" id="PRO_5040933464" description="DUF4251 domain-containing protein" evidence="1">
    <location>
        <begin position="24"/>
        <end position="191"/>
    </location>
</feature>
<keyword evidence="1" id="KW-0732">Signal</keyword>
<comment type="caution">
    <text evidence="2">The sequence shown here is derived from an EMBL/GenBank/DDBJ whole genome shotgun (WGS) entry which is preliminary data.</text>
</comment>
<protein>
    <recommendedName>
        <fullName evidence="4">DUF4251 domain-containing protein</fullName>
    </recommendedName>
</protein>
<evidence type="ECO:0000313" key="3">
    <source>
        <dbReference type="Proteomes" id="UP001143192"/>
    </source>
</evidence>
<accession>A0A9X2NQD5</accession>
<sequence length="191" mass="21940">MKKHLLSVLVLPTLALCMSTCFSCKSPSNLPSFTYKDLPKDSTLNKLWGDSISDIINNPTLIRAYRMYPDSMGKGLLIGNYAIKHPIGKLELTYASPLLFFLNDKSNFNLSEDIAKTPFMPTIAFEFQRQKENVFVVISFNGNQLVLIYNDKEIIRKQFQNPRYLLRLSVGLQPQDEYLNYMLNQQKSISK</sequence>
<reference evidence="2" key="2">
    <citation type="submission" date="2022-04" db="EMBL/GenBank/DDBJ databases">
        <authorList>
            <person name="Fokt H."/>
            <person name="Baines J."/>
        </authorList>
    </citation>
    <scope>NUCLEOTIDE SEQUENCE</scope>
    <source>
        <strain evidence="2">KH365_2</strain>
    </source>
</reference>
<dbReference type="Proteomes" id="UP001143192">
    <property type="component" value="Unassembled WGS sequence"/>
</dbReference>
<organism evidence="2 3">
    <name type="scientific">Bacteroides muris</name>
    <name type="common">ex Fokt et al. 2023</name>
    <dbReference type="NCBI Taxonomy" id="2937417"/>
    <lineage>
        <taxon>Bacteria</taxon>
        <taxon>Pseudomonadati</taxon>
        <taxon>Bacteroidota</taxon>
        <taxon>Bacteroidia</taxon>
        <taxon>Bacteroidales</taxon>
        <taxon>Bacteroidaceae</taxon>
        <taxon>Bacteroides</taxon>
    </lineage>
</organism>
<evidence type="ECO:0000256" key="1">
    <source>
        <dbReference type="SAM" id="SignalP"/>
    </source>
</evidence>
<evidence type="ECO:0000313" key="2">
    <source>
        <dbReference type="EMBL" id="MCR6503989.1"/>
    </source>
</evidence>
<dbReference type="RefSeq" id="WP_257930918.1">
    <property type="nucleotide sequence ID" value="NZ_JAMZED010000007.1"/>
</dbReference>
<feature type="signal peptide" evidence="1">
    <location>
        <begin position="1"/>
        <end position="23"/>
    </location>
</feature>
<keyword evidence="3" id="KW-1185">Reference proteome</keyword>
<dbReference type="AlphaFoldDB" id="A0A9X2NQD5"/>
<evidence type="ECO:0008006" key="4">
    <source>
        <dbReference type="Google" id="ProtNLM"/>
    </source>
</evidence>
<name>A0A9X2NQD5_9BACE</name>
<dbReference type="EMBL" id="JAMZED010000007">
    <property type="protein sequence ID" value="MCR6503989.1"/>
    <property type="molecule type" value="Genomic_DNA"/>
</dbReference>